<proteinExistence type="predicted"/>
<sequence>MTFVQWNCRGLKNKKIRLKVPPFSFSEFWIFQETFFKHEDHFFCSSKTLFYLDRQDRPGGGLITGIPKTASGRIIPTNFSRHANQEILAVELFYKGLNFIIINLYTAQGFNIESAKQFFDSFSVPVFIFGDFNLHHPLWGSDKSSPSSNDFAEWLQNSSFVLLNTSNTTYATHTGSASLLDLSICSASISHGVDCYVSDSNFESDLCPVIIAWSKLEHISKKMKTMDWNRTMSQSANVLTTETNLNVLTCKISEVIRDNTKIITLPANNYPPW</sequence>
<comment type="caution">
    <text evidence="2">The sequence shown here is derived from an EMBL/GenBank/DDBJ whole genome shotgun (WGS) entry which is preliminary data.</text>
</comment>
<feature type="domain" description="Endonuclease/exonuclease/phosphatase" evidence="1">
    <location>
        <begin position="116"/>
        <end position="205"/>
    </location>
</feature>
<dbReference type="OrthoDB" id="6514113at2759"/>
<accession>A0A4Y2H0Z3</accession>
<dbReference type="EMBL" id="BGPR01001643">
    <property type="protein sequence ID" value="GBM58626.1"/>
    <property type="molecule type" value="Genomic_DNA"/>
</dbReference>
<gene>
    <name evidence="2" type="ORF">AVEN_266748_1</name>
</gene>
<dbReference type="InterPro" id="IPR005135">
    <property type="entry name" value="Endo/exonuclease/phosphatase"/>
</dbReference>
<evidence type="ECO:0000313" key="2">
    <source>
        <dbReference type="EMBL" id="GBM58626.1"/>
    </source>
</evidence>
<dbReference type="InterPro" id="IPR036691">
    <property type="entry name" value="Endo/exonu/phosph_ase_sf"/>
</dbReference>
<dbReference type="Proteomes" id="UP000499080">
    <property type="component" value="Unassembled WGS sequence"/>
</dbReference>
<protein>
    <recommendedName>
        <fullName evidence="1">Endonuclease/exonuclease/phosphatase domain-containing protein</fullName>
    </recommendedName>
</protein>
<dbReference type="SUPFAM" id="SSF56219">
    <property type="entry name" value="DNase I-like"/>
    <property type="match status" value="1"/>
</dbReference>
<reference evidence="2 3" key="1">
    <citation type="journal article" date="2019" name="Sci. Rep.">
        <title>Orb-weaving spider Araneus ventricosus genome elucidates the spidroin gene catalogue.</title>
        <authorList>
            <person name="Kono N."/>
            <person name="Nakamura H."/>
            <person name="Ohtoshi R."/>
            <person name="Moran D.A.P."/>
            <person name="Shinohara A."/>
            <person name="Yoshida Y."/>
            <person name="Fujiwara M."/>
            <person name="Mori M."/>
            <person name="Tomita M."/>
            <person name="Arakawa K."/>
        </authorList>
    </citation>
    <scope>NUCLEOTIDE SEQUENCE [LARGE SCALE GENOMIC DNA]</scope>
</reference>
<organism evidence="2 3">
    <name type="scientific">Araneus ventricosus</name>
    <name type="common">Orbweaver spider</name>
    <name type="synonym">Epeira ventricosa</name>
    <dbReference type="NCBI Taxonomy" id="182803"/>
    <lineage>
        <taxon>Eukaryota</taxon>
        <taxon>Metazoa</taxon>
        <taxon>Ecdysozoa</taxon>
        <taxon>Arthropoda</taxon>
        <taxon>Chelicerata</taxon>
        <taxon>Arachnida</taxon>
        <taxon>Araneae</taxon>
        <taxon>Araneomorphae</taxon>
        <taxon>Entelegynae</taxon>
        <taxon>Araneoidea</taxon>
        <taxon>Araneidae</taxon>
        <taxon>Araneus</taxon>
    </lineage>
</organism>
<dbReference type="Gene3D" id="3.60.10.10">
    <property type="entry name" value="Endonuclease/exonuclease/phosphatase"/>
    <property type="match status" value="1"/>
</dbReference>
<dbReference type="AlphaFoldDB" id="A0A4Y2H0Z3"/>
<name>A0A4Y2H0Z3_ARAVE</name>
<evidence type="ECO:0000313" key="3">
    <source>
        <dbReference type="Proteomes" id="UP000499080"/>
    </source>
</evidence>
<dbReference type="GO" id="GO:0003824">
    <property type="term" value="F:catalytic activity"/>
    <property type="evidence" value="ECO:0007669"/>
    <property type="project" value="InterPro"/>
</dbReference>
<keyword evidence="3" id="KW-1185">Reference proteome</keyword>
<dbReference type="Pfam" id="PF14529">
    <property type="entry name" value="Exo_endo_phos_2"/>
    <property type="match status" value="1"/>
</dbReference>
<evidence type="ECO:0000259" key="1">
    <source>
        <dbReference type="Pfam" id="PF14529"/>
    </source>
</evidence>